<organism evidence="5 6">
    <name type="scientific">Litoreibacter albidus</name>
    <dbReference type="NCBI Taxonomy" id="670155"/>
    <lineage>
        <taxon>Bacteria</taxon>
        <taxon>Pseudomonadati</taxon>
        <taxon>Pseudomonadota</taxon>
        <taxon>Alphaproteobacteria</taxon>
        <taxon>Rhodobacterales</taxon>
        <taxon>Roseobacteraceae</taxon>
        <taxon>Litoreibacter</taxon>
    </lineage>
</organism>
<proteinExistence type="inferred from homology"/>
<dbReference type="PRINTS" id="PR01210">
    <property type="entry name" value="GGTRANSPTASE"/>
</dbReference>
<dbReference type="OrthoDB" id="9781342at2"/>
<evidence type="ECO:0000313" key="6">
    <source>
        <dbReference type="Proteomes" id="UP000199441"/>
    </source>
</evidence>
<sequence length="521" mass="54943">MTPEALQAARVERWTRTKPAARSAHGIVTSQHYAASEAGLAVLSEGGNAVDAAVTTAFTLQTAEPWMSGLGACGYMLVGEPDGQVETIEFTGRLPAVIDANTYAPDPSGALFFNGNAISRDHNNIRGFPAAAIPGCVRGFDQALTRYGTISFARALTPALERAKAGMTVDWHTTLAIALAEQNIRKDPGMSSVFLPNGTIPQPGQILAMPALAATLERLVEHGTDEFYQGQIATDLVADLQAGGNGITKGDLRNYAPLTYPSVTSVFGRYQLHTAGHTSAGARLHATITQFTDRHGDGPVSPEFFTAMGHSIAAGFEDAVKPAVPADFDTKGSTTQINAVDAQGRFVSITFTLFNRFGACALSPRTGIILNNGMAWFDARAGRTTSMLPNAYAHSNMCPAIVTKDDAPVMAVGASGANMIVPAVAQFIALHLCANLDVEEAAHRPRLHLGPEGKMSVDADMMPAEIAALERHWRLTPAQTTVMPRPFGSPSMIGKDANGFVGIPDTSYPAAYAAAYLNGSS</sequence>
<evidence type="ECO:0000256" key="1">
    <source>
        <dbReference type="ARBA" id="ARBA00009381"/>
    </source>
</evidence>
<dbReference type="GO" id="GO:0016740">
    <property type="term" value="F:transferase activity"/>
    <property type="evidence" value="ECO:0007669"/>
    <property type="project" value="UniProtKB-KW"/>
</dbReference>
<dbReference type="Pfam" id="PF01019">
    <property type="entry name" value="G_glu_transpept"/>
    <property type="match status" value="2"/>
</dbReference>
<comment type="similarity">
    <text evidence="1">Belongs to the gamma-glutamyltransferase family.</text>
</comment>
<dbReference type="InterPro" id="IPR029055">
    <property type="entry name" value="Ntn_hydrolases_N"/>
</dbReference>
<evidence type="ECO:0000256" key="4">
    <source>
        <dbReference type="ARBA" id="ARBA00023145"/>
    </source>
</evidence>
<dbReference type="PANTHER" id="PTHR43199">
    <property type="entry name" value="GLUTATHIONE HYDROLASE"/>
    <property type="match status" value="1"/>
</dbReference>
<accession>A0A1H3A8M7</accession>
<dbReference type="AlphaFoldDB" id="A0A1H3A8M7"/>
<dbReference type="GO" id="GO:0016787">
    <property type="term" value="F:hydrolase activity"/>
    <property type="evidence" value="ECO:0007669"/>
    <property type="project" value="UniProtKB-KW"/>
</dbReference>
<dbReference type="STRING" id="670155.SAMN04488001_2785"/>
<evidence type="ECO:0000256" key="3">
    <source>
        <dbReference type="ARBA" id="ARBA00022801"/>
    </source>
</evidence>
<keyword evidence="3 5" id="KW-0378">Hydrolase</keyword>
<evidence type="ECO:0000256" key="2">
    <source>
        <dbReference type="ARBA" id="ARBA00022679"/>
    </source>
</evidence>
<protein>
    <submittedName>
        <fullName evidence="5">Gamma-glutamyltranspeptidase / glutathione hydrolase</fullName>
    </submittedName>
</protein>
<gene>
    <name evidence="5" type="ORF">SAMN04488001_2785</name>
</gene>
<name>A0A1H3A8M7_9RHOB</name>
<dbReference type="InterPro" id="IPR051792">
    <property type="entry name" value="GGT_bact"/>
</dbReference>
<keyword evidence="6" id="KW-1185">Reference proteome</keyword>
<dbReference type="PANTHER" id="PTHR43199:SF1">
    <property type="entry name" value="GLUTATHIONE HYDROLASE PROENZYME"/>
    <property type="match status" value="1"/>
</dbReference>
<dbReference type="Gene3D" id="3.60.20.40">
    <property type="match status" value="1"/>
</dbReference>
<evidence type="ECO:0000313" key="5">
    <source>
        <dbReference type="EMBL" id="SDX26090.1"/>
    </source>
</evidence>
<keyword evidence="4" id="KW-0865">Zymogen</keyword>
<dbReference type="EMBL" id="FNOI01000005">
    <property type="protein sequence ID" value="SDX26090.1"/>
    <property type="molecule type" value="Genomic_DNA"/>
</dbReference>
<keyword evidence="2" id="KW-0808">Transferase</keyword>
<reference evidence="6" key="1">
    <citation type="submission" date="2016-10" db="EMBL/GenBank/DDBJ databases">
        <authorList>
            <person name="Varghese N."/>
            <person name="Submissions S."/>
        </authorList>
    </citation>
    <scope>NUCLEOTIDE SEQUENCE [LARGE SCALE GENOMIC DNA]</scope>
    <source>
        <strain evidence="6">DSM 26922</strain>
    </source>
</reference>
<dbReference type="InterPro" id="IPR043137">
    <property type="entry name" value="GGT_ssub_C"/>
</dbReference>
<dbReference type="Proteomes" id="UP000199441">
    <property type="component" value="Unassembled WGS sequence"/>
</dbReference>
<dbReference type="RefSeq" id="WP_089947543.1">
    <property type="nucleotide sequence ID" value="NZ_FNOI01000005.1"/>
</dbReference>
<dbReference type="SUPFAM" id="SSF56235">
    <property type="entry name" value="N-terminal nucleophile aminohydrolases (Ntn hydrolases)"/>
    <property type="match status" value="1"/>
</dbReference>